<proteinExistence type="predicted"/>
<dbReference type="EMBL" id="CP030918">
    <property type="protein sequence ID" value="AXC49088.1"/>
    <property type="molecule type" value="Genomic_DNA"/>
</dbReference>
<evidence type="ECO:0000256" key="1">
    <source>
        <dbReference type="SAM" id="MobiDB-lite"/>
    </source>
</evidence>
<evidence type="ECO:0008006" key="5">
    <source>
        <dbReference type="Google" id="ProtNLM"/>
    </source>
</evidence>
<feature type="compositionally biased region" description="Low complexity" evidence="1">
    <location>
        <begin position="71"/>
        <end position="98"/>
    </location>
</feature>
<dbReference type="AlphaFoldDB" id="A0A344PI83"/>
<keyword evidence="4" id="KW-1185">Reference proteome</keyword>
<dbReference type="KEGG" id="pars:DRW48_04775"/>
<gene>
    <name evidence="3" type="ORF">DRW48_04775</name>
</gene>
<evidence type="ECO:0000256" key="2">
    <source>
        <dbReference type="SAM" id="Phobius"/>
    </source>
</evidence>
<name>A0A344PI83_9RHOB</name>
<organism evidence="3 4">
    <name type="scientific">Paracoccus suum</name>
    <dbReference type="NCBI Taxonomy" id="2259340"/>
    <lineage>
        <taxon>Bacteria</taxon>
        <taxon>Pseudomonadati</taxon>
        <taxon>Pseudomonadota</taxon>
        <taxon>Alphaproteobacteria</taxon>
        <taxon>Rhodobacterales</taxon>
        <taxon>Paracoccaceae</taxon>
        <taxon>Paracoccus</taxon>
    </lineage>
</organism>
<dbReference type="Proteomes" id="UP000252023">
    <property type="component" value="Chromosome"/>
</dbReference>
<feature type="region of interest" description="Disordered" evidence="1">
    <location>
        <begin position="67"/>
        <end position="98"/>
    </location>
</feature>
<feature type="transmembrane region" description="Helical" evidence="2">
    <location>
        <begin position="31"/>
        <end position="50"/>
    </location>
</feature>
<sequence length="98" mass="10134">MGCTGSPSGEAGKLALHVEHEIHRRRASRNLGLLAVLVLFAGLIFGLTIAKVENGDNMKAWDHQMDRQLEPGAGTPIANPAATATPAAPAQTTPASAP</sequence>
<keyword evidence="2" id="KW-1133">Transmembrane helix</keyword>
<evidence type="ECO:0000313" key="4">
    <source>
        <dbReference type="Proteomes" id="UP000252023"/>
    </source>
</evidence>
<accession>A0A344PI83</accession>
<dbReference type="OrthoDB" id="7871759at2"/>
<evidence type="ECO:0000313" key="3">
    <source>
        <dbReference type="EMBL" id="AXC49088.1"/>
    </source>
</evidence>
<protein>
    <recommendedName>
        <fullName evidence="5">Cytochrome C oxidase assembly protein</fullName>
    </recommendedName>
</protein>
<keyword evidence="2" id="KW-0472">Membrane</keyword>
<keyword evidence="2" id="KW-0812">Transmembrane</keyword>
<reference evidence="4" key="1">
    <citation type="submission" date="2018-07" db="EMBL/GenBank/DDBJ databases">
        <title>Genome sequencing of Paracoccus sp. SC2-6.</title>
        <authorList>
            <person name="Heo J."/>
            <person name="Kim S.-J."/>
            <person name="Kwon S.-W."/>
        </authorList>
    </citation>
    <scope>NUCLEOTIDE SEQUENCE [LARGE SCALE GENOMIC DNA]</scope>
    <source>
        <strain evidence="4">SC2-6</strain>
    </source>
</reference>